<evidence type="ECO:0000313" key="3">
    <source>
        <dbReference type="EMBL" id="SQA92395.1"/>
    </source>
</evidence>
<feature type="transmembrane region" description="Helical" evidence="1">
    <location>
        <begin position="89"/>
        <end position="108"/>
    </location>
</feature>
<name>A0AAX2IRX2_9FLAO</name>
<accession>A0AAX2IRX2</accession>
<dbReference type="EMBL" id="FUZE01000036">
    <property type="protein sequence ID" value="SKC11676.1"/>
    <property type="molecule type" value="Genomic_DNA"/>
</dbReference>
<evidence type="ECO:0000313" key="4">
    <source>
        <dbReference type="Proteomes" id="UP000190669"/>
    </source>
</evidence>
<comment type="caution">
    <text evidence="3">The sequence shown here is derived from an EMBL/GenBank/DDBJ whole genome shotgun (WGS) entry which is preliminary data.</text>
</comment>
<feature type="transmembrane region" description="Helical" evidence="1">
    <location>
        <begin position="67"/>
        <end position="83"/>
    </location>
</feature>
<keyword evidence="4" id="KW-1185">Reference proteome</keyword>
<organism evidence="3 5">
    <name type="scientific">Chryseobacterium balustinum</name>
    <dbReference type="NCBI Taxonomy" id="246"/>
    <lineage>
        <taxon>Bacteria</taxon>
        <taxon>Pseudomonadati</taxon>
        <taxon>Bacteroidota</taxon>
        <taxon>Flavobacteriia</taxon>
        <taxon>Flavobacteriales</taxon>
        <taxon>Weeksellaceae</taxon>
        <taxon>Chryseobacterium group</taxon>
        <taxon>Chryseobacterium</taxon>
    </lineage>
</organism>
<proteinExistence type="predicted"/>
<evidence type="ECO:0000313" key="2">
    <source>
        <dbReference type="EMBL" id="SKC11676.1"/>
    </source>
</evidence>
<dbReference type="RefSeq" id="WP_123920692.1">
    <property type="nucleotide sequence ID" value="NZ_CP033934.1"/>
</dbReference>
<sequence>MSKAYIPKNTWVVCTMQQNPGPGKLIPTKFSGEREQFSVLFKGDKERIFLTVGDRNTAEKFVCKKPMNMWLAIGGLVVGLILASNPIGWVVIGICAVVLVASVAIAIVTHDCSGPLKSGKWVDVKDDVFFDKQIAIIETSLLTCDKGGVLKPIIDEKTARKAAKAIAFENFKEAAVTTVAAIATGFLMGKGGGFFKAIGGLFSKSGALLTIGGVATTYALTSYQSSVMRGSEEYADNDLYQRMNKAEAKDWSDPNTTVKETTDAYGNAAASLAPPNLADFVDVYKTGGLVIEDAALRQRVDQLSSMSRQQLLRNPAAQSVWNDIRTNPRHQNVYDAIRRNSIHNQNRFTPGMRNGAMSALNDNLQNNKWSLKNPNSLAQKGSSSLLFFVPLIGGYFSEKARRKLAEIAVNDNSATIDVRTAN</sequence>
<keyword evidence="1" id="KW-0472">Membrane</keyword>
<keyword evidence="1" id="KW-0812">Transmembrane</keyword>
<reference evidence="2 4" key="1">
    <citation type="submission" date="2017-02" db="EMBL/GenBank/DDBJ databases">
        <authorList>
            <person name="Varghese N."/>
            <person name="Submissions S."/>
        </authorList>
    </citation>
    <scope>NUCLEOTIDE SEQUENCE [LARGE SCALE GENOMIC DNA]</scope>
    <source>
        <strain evidence="2 4">DSM 16775</strain>
    </source>
</reference>
<protein>
    <recommendedName>
        <fullName evidence="6">DUF4280 domain-containing protein</fullName>
    </recommendedName>
</protein>
<evidence type="ECO:0008006" key="6">
    <source>
        <dbReference type="Google" id="ProtNLM"/>
    </source>
</evidence>
<dbReference type="Proteomes" id="UP000190669">
    <property type="component" value="Unassembled WGS sequence"/>
</dbReference>
<dbReference type="Proteomes" id="UP000251937">
    <property type="component" value="Unassembled WGS sequence"/>
</dbReference>
<reference evidence="3 5" key="2">
    <citation type="submission" date="2018-06" db="EMBL/GenBank/DDBJ databases">
        <authorList>
            <consortium name="Pathogen Informatics"/>
            <person name="Doyle S."/>
        </authorList>
    </citation>
    <scope>NUCLEOTIDE SEQUENCE [LARGE SCALE GENOMIC DNA]</scope>
    <source>
        <strain evidence="3 5">NCTC11212</strain>
    </source>
</reference>
<evidence type="ECO:0000313" key="5">
    <source>
        <dbReference type="Proteomes" id="UP000251937"/>
    </source>
</evidence>
<dbReference type="EMBL" id="UAVR01000023">
    <property type="protein sequence ID" value="SQA92395.1"/>
    <property type="molecule type" value="Genomic_DNA"/>
</dbReference>
<keyword evidence="1" id="KW-1133">Transmembrane helix</keyword>
<evidence type="ECO:0000256" key="1">
    <source>
        <dbReference type="SAM" id="Phobius"/>
    </source>
</evidence>
<dbReference type="AlphaFoldDB" id="A0AAX2IRX2"/>
<gene>
    <name evidence="3" type="ORF">NCTC11212_04049</name>
    <name evidence="2" type="ORF">SAMN05421800_13611</name>
</gene>